<evidence type="ECO:0000256" key="6">
    <source>
        <dbReference type="RuleBase" id="RU361156"/>
    </source>
</evidence>
<dbReference type="SUPFAM" id="SSF53474">
    <property type="entry name" value="alpha/beta-Hydrolases"/>
    <property type="match status" value="1"/>
</dbReference>
<dbReference type="Gene3D" id="3.40.50.1820">
    <property type="entry name" value="alpha/beta hydrolase"/>
    <property type="match status" value="1"/>
</dbReference>
<feature type="compositionally biased region" description="Basic and acidic residues" evidence="7">
    <location>
        <begin position="35"/>
        <end position="49"/>
    </location>
</feature>
<protein>
    <recommendedName>
        <fullName evidence="6">Carboxypeptidase</fullName>
        <ecNumber evidence="6">3.4.16.-</ecNumber>
    </recommendedName>
</protein>
<feature type="signal peptide" evidence="6">
    <location>
        <begin position="1"/>
        <end position="18"/>
    </location>
</feature>
<keyword evidence="2 6" id="KW-0121">Carboxypeptidase</keyword>
<keyword evidence="6" id="KW-0732">Signal</keyword>
<dbReference type="GO" id="GO:0004185">
    <property type="term" value="F:serine-type carboxypeptidase activity"/>
    <property type="evidence" value="ECO:0007669"/>
    <property type="project" value="UniProtKB-UniRule"/>
</dbReference>
<dbReference type="PANTHER" id="PTHR11802:SF452">
    <property type="entry name" value="CARBOXYPEPTIDASE"/>
    <property type="match status" value="1"/>
</dbReference>
<feature type="region of interest" description="Disordered" evidence="7">
    <location>
        <begin position="35"/>
        <end position="56"/>
    </location>
</feature>
<evidence type="ECO:0000256" key="1">
    <source>
        <dbReference type="ARBA" id="ARBA00009431"/>
    </source>
</evidence>
<dbReference type="Pfam" id="PF00450">
    <property type="entry name" value="Peptidase_S10"/>
    <property type="match status" value="1"/>
</dbReference>
<dbReference type="AlphaFoldDB" id="A0A238FCI7"/>
<gene>
    <name evidence="8" type="ORF">BQ2448_2614</name>
</gene>
<evidence type="ECO:0000256" key="4">
    <source>
        <dbReference type="ARBA" id="ARBA00022801"/>
    </source>
</evidence>
<dbReference type="GO" id="GO:0000324">
    <property type="term" value="C:fungal-type vacuole"/>
    <property type="evidence" value="ECO:0007669"/>
    <property type="project" value="TreeGrafter"/>
</dbReference>
<evidence type="ECO:0000313" key="9">
    <source>
        <dbReference type="Proteomes" id="UP000198372"/>
    </source>
</evidence>
<dbReference type="PROSITE" id="PS00131">
    <property type="entry name" value="CARBOXYPEPT_SER_SER"/>
    <property type="match status" value="1"/>
</dbReference>
<dbReference type="PANTHER" id="PTHR11802">
    <property type="entry name" value="SERINE PROTEASE FAMILY S10 SERINE CARBOXYPEPTIDASE"/>
    <property type="match status" value="1"/>
</dbReference>
<keyword evidence="9" id="KW-1185">Reference proteome</keyword>
<dbReference type="GO" id="GO:0006508">
    <property type="term" value="P:proteolysis"/>
    <property type="evidence" value="ECO:0007669"/>
    <property type="project" value="UniProtKB-KW"/>
</dbReference>
<reference evidence="9" key="1">
    <citation type="submission" date="2016-09" db="EMBL/GenBank/DDBJ databases">
        <authorList>
            <person name="Jeantristanb JTB J.-T."/>
            <person name="Ricardo R."/>
        </authorList>
    </citation>
    <scope>NUCLEOTIDE SEQUENCE [LARGE SCALE GENOMIC DNA]</scope>
</reference>
<keyword evidence="3 6" id="KW-0645">Protease</keyword>
<dbReference type="InterPro" id="IPR001563">
    <property type="entry name" value="Peptidase_S10"/>
</dbReference>
<dbReference type="OrthoDB" id="443318at2759"/>
<feature type="chain" id="PRO_5011819534" description="Carboxypeptidase" evidence="6">
    <location>
        <begin position="19"/>
        <end position="520"/>
    </location>
</feature>
<accession>A0A238FCI7</accession>
<dbReference type="Proteomes" id="UP000198372">
    <property type="component" value="Unassembled WGS sequence"/>
</dbReference>
<name>A0A238FCI7_9BASI</name>
<organism evidence="8 9">
    <name type="scientific">Microbotryum intermedium</name>
    <dbReference type="NCBI Taxonomy" id="269621"/>
    <lineage>
        <taxon>Eukaryota</taxon>
        <taxon>Fungi</taxon>
        <taxon>Dikarya</taxon>
        <taxon>Basidiomycota</taxon>
        <taxon>Pucciniomycotina</taxon>
        <taxon>Microbotryomycetes</taxon>
        <taxon>Microbotryales</taxon>
        <taxon>Microbotryaceae</taxon>
        <taxon>Microbotryum</taxon>
    </lineage>
</organism>
<comment type="similarity">
    <text evidence="1 6">Belongs to the peptidase S10 family.</text>
</comment>
<dbReference type="STRING" id="269621.A0A238FCI7"/>
<dbReference type="PRINTS" id="PR00724">
    <property type="entry name" value="CRBOXYPTASEC"/>
</dbReference>
<keyword evidence="5" id="KW-0325">Glycoprotein</keyword>
<evidence type="ECO:0000256" key="7">
    <source>
        <dbReference type="SAM" id="MobiDB-lite"/>
    </source>
</evidence>
<sequence length="520" mass="57909">MWIPLLIPITLAATAVLAASEAAVVGANRRRFSLESRSGHDTGSEEISKRHPVVHSDGTNSSQLHKLIHHHYLTDELVRHPNYPDHLLRIKQPKLCSDKAMAYSGYVDIGNQKNLFFFYIESRSNPLKDPVVLWLNGGPGCSSMTGLFFEHGPCLVSNEGKDLELNPYSWNNKSNIIYLDSPVNVGFSISPKLVNNSRDTAEDVYAFMQIFYYKFSNLAKNNKFNIMGESYAGMYIPNIASVIFHNNKKLQGATCPGLVHIPLVSMAIGNGFVEIVSSMKGQIDYGCGKGLLSRIYNDTTCTELATQLKSCESLVAKCRMNGSEFTTCTSAQDACSKIQNPFFQLKLNPYDVTKTCDLFKDPGSLCYKELSWIPAYLNQTSVRTELGIDAGIKSFEACTRRVQFAFIASDDSVSDTTLLIPELLESGIKLLAYVGERDFLCNYLGNLDWTNGLRWKGQKGYNNAPFRTFKMPNGKLIGETKSFGAMTFLKVKDAGHMVPHDKPAEALEMVNRWLSGAWQL</sequence>
<dbReference type="EMBL" id="FMSP01000004">
    <property type="protein sequence ID" value="SCV69594.1"/>
    <property type="molecule type" value="Genomic_DNA"/>
</dbReference>
<dbReference type="Gene3D" id="1.10.287.410">
    <property type="match status" value="1"/>
</dbReference>
<dbReference type="InterPro" id="IPR029058">
    <property type="entry name" value="AB_hydrolase_fold"/>
</dbReference>
<dbReference type="EC" id="3.4.16.-" evidence="6"/>
<evidence type="ECO:0000313" key="8">
    <source>
        <dbReference type="EMBL" id="SCV69594.1"/>
    </source>
</evidence>
<evidence type="ECO:0000256" key="5">
    <source>
        <dbReference type="ARBA" id="ARBA00023180"/>
    </source>
</evidence>
<dbReference type="InterPro" id="IPR018202">
    <property type="entry name" value="Ser_caboxypep_ser_AS"/>
</dbReference>
<keyword evidence="4 6" id="KW-0378">Hydrolase</keyword>
<proteinExistence type="inferred from homology"/>
<evidence type="ECO:0000256" key="3">
    <source>
        <dbReference type="ARBA" id="ARBA00022670"/>
    </source>
</evidence>
<evidence type="ECO:0000256" key="2">
    <source>
        <dbReference type="ARBA" id="ARBA00022645"/>
    </source>
</evidence>